<evidence type="ECO:0000256" key="1">
    <source>
        <dbReference type="ARBA" id="ARBA00022884"/>
    </source>
</evidence>
<dbReference type="PROSITE" id="PS50102">
    <property type="entry name" value="RRM"/>
    <property type="match status" value="3"/>
</dbReference>
<dbReference type="Gene3D" id="3.30.70.330">
    <property type="match status" value="3"/>
</dbReference>
<feature type="compositionally biased region" description="Acidic residues" evidence="3">
    <location>
        <begin position="109"/>
        <end position="138"/>
    </location>
</feature>
<dbReference type="SUPFAM" id="SSF54928">
    <property type="entry name" value="RNA-binding domain, RBD"/>
    <property type="match status" value="2"/>
</dbReference>
<feature type="region of interest" description="Disordered" evidence="3">
    <location>
        <begin position="755"/>
        <end position="790"/>
    </location>
</feature>
<dbReference type="PANTHER" id="PTHR21245">
    <property type="entry name" value="HETEROGENEOUS NUCLEAR RIBONUCLEOPROTEIN"/>
    <property type="match status" value="1"/>
</dbReference>
<dbReference type="GeneID" id="120271974"/>
<dbReference type="GO" id="GO:0003723">
    <property type="term" value="F:RNA binding"/>
    <property type="evidence" value="ECO:0007669"/>
    <property type="project" value="UniProtKB-UniRule"/>
</dbReference>
<gene>
    <name evidence="6 7" type="primary">LOC120271974</name>
</gene>
<dbReference type="InterPro" id="IPR035979">
    <property type="entry name" value="RBD_domain_sf"/>
</dbReference>
<feature type="domain" description="RRM" evidence="4">
    <location>
        <begin position="283"/>
        <end position="367"/>
    </location>
</feature>
<dbReference type="Pfam" id="PF00076">
    <property type="entry name" value="RRM_1"/>
    <property type="match status" value="3"/>
</dbReference>
<accession>A0AB40C4B4</accession>
<dbReference type="RefSeq" id="XP_039134604.1">
    <property type="nucleotide sequence ID" value="XM_039278670.1"/>
</dbReference>
<dbReference type="InterPro" id="IPR000504">
    <property type="entry name" value="RRM_dom"/>
</dbReference>
<feature type="compositionally biased region" description="Gly residues" evidence="3">
    <location>
        <begin position="779"/>
        <end position="790"/>
    </location>
</feature>
<keyword evidence="5" id="KW-1185">Reference proteome</keyword>
<dbReference type="RefSeq" id="XP_039134603.1">
    <property type="nucleotide sequence ID" value="XM_039278669.1"/>
</dbReference>
<proteinExistence type="predicted"/>
<feature type="region of interest" description="Disordered" evidence="3">
    <location>
        <begin position="458"/>
        <end position="579"/>
    </location>
</feature>
<reference evidence="6 7" key="1">
    <citation type="submission" date="2025-04" db="UniProtKB">
        <authorList>
            <consortium name="RefSeq"/>
        </authorList>
    </citation>
    <scope>IDENTIFICATION</scope>
</reference>
<protein>
    <submittedName>
        <fullName evidence="6 7">Nucleolin</fullName>
    </submittedName>
</protein>
<feature type="region of interest" description="Disordered" evidence="3">
    <location>
        <begin position="593"/>
        <end position="616"/>
    </location>
</feature>
<name>A0AB40C4B4_DIOCR</name>
<feature type="domain" description="RRM" evidence="4">
    <location>
        <begin position="380"/>
        <end position="460"/>
    </location>
</feature>
<keyword evidence="1 2" id="KW-0694">RNA-binding</keyword>
<feature type="compositionally biased region" description="Basic and acidic residues" evidence="3">
    <location>
        <begin position="562"/>
        <end position="574"/>
    </location>
</feature>
<dbReference type="Proteomes" id="UP001515500">
    <property type="component" value="Chromosome 11"/>
</dbReference>
<dbReference type="FunFam" id="3.30.70.330:FF:000310">
    <property type="entry name" value="RNA recognition water-stress protein1"/>
    <property type="match status" value="1"/>
</dbReference>
<dbReference type="SMART" id="SM00360">
    <property type="entry name" value="RRM"/>
    <property type="match status" value="3"/>
</dbReference>
<dbReference type="CDD" id="cd00590">
    <property type="entry name" value="RRM_SF"/>
    <property type="match status" value="3"/>
</dbReference>
<dbReference type="InterPro" id="IPR012677">
    <property type="entry name" value="Nucleotide-bd_a/b_plait_sf"/>
</dbReference>
<evidence type="ECO:0000256" key="2">
    <source>
        <dbReference type="PROSITE-ProRule" id="PRU00176"/>
    </source>
</evidence>
<evidence type="ECO:0000259" key="4">
    <source>
        <dbReference type="PROSITE" id="PS50102"/>
    </source>
</evidence>
<evidence type="ECO:0000313" key="7">
    <source>
        <dbReference type="RefSeq" id="XP_039134604.1"/>
    </source>
</evidence>
<feature type="compositionally biased region" description="Basic and acidic residues" evidence="3">
    <location>
        <begin position="89"/>
        <end position="108"/>
    </location>
</feature>
<feature type="compositionally biased region" description="Low complexity" evidence="3">
    <location>
        <begin position="13"/>
        <end position="25"/>
    </location>
</feature>
<evidence type="ECO:0000313" key="6">
    <source>
        <dbReference type="RefSeq" id="XP_039134603.1"/>
    </source>
</evidence>
<feature type="compositionally biased region" description="Basic residues" evidence="3">
    <location>
        <begin position="458"/>
        <end position="470"/>
    </location>
</feature>
<feature type="region of interest" description="Disordered" evidence="3">
    <location>
        <begin position="78"/>
        <end position="138"/>
    </location>
</feature>
<feature type="compositionally biased region" description="Basic and acidic residues" evidence="3">
    <location>
        <begin position="593"/>
        <end position="602"/>
    </location>
</feature>
<feature type="region of interest" description="Disordered" evidence="3">
    <location>
        <begin position="1"/>
        <end position="33"/>
    </location>
</feature>
<evidence type="ECO:0000313" key="5">
    <source>
        <dbReference type="Proteomes" id="UP001515500"/>
    </source>
</evidence>
<sequence>MPPRAVKKASGVSTATKRTASRTARGGPKAQVCAEDVKEEVSIPVVEFQEEMKAGEALASVVETKENIREEEFAEEKLEALESMANGPDKNDAKDAYEGDDKGERLELDDNDPEYEETAVDYDEKEMEDDDNAQVEGVEVEEYVDGDDAVEEEVIEMAEEIEDGGEDVEGEEYEEHYEEEHEHYEDLEEHQEVVKERRKRKEFEVFVGGLDKDAKESDLMKVFSSVGEIVEIRLMMNHLTNRNKGFAFLRYATVEQAKRAVLELKNPVVNGKQCGVAPSKDSDTLFLGNICKTWTKEHLKETLRSYGIENFVDLNLSEDSNDEGMNRGFAFLEFSSRRDAIDAYRHLQKRDVMLGVDRPAKISLADSFIQPDDEVMAQVKTVFVDGIPASWDEDRVKGYLKEFGEIEKIELARNMPNAKRKDFGFVTFDTHDSAVRCADGINNQELGEGNSKVKVRARLSRPLQRGRGKPGSRGDFRSSRGPLRGSTRSSWSRPPPRRIPGGVPRQLGGRAVPAGGYGSRRTIDFRERRPVVAPPERARRLPPPVRSYERRPPPPEFPKSSSKREYSRHDELASRSRVAAAAEYGSRILTERRSSSYRDEFSSRGSSYSDIVPRSAPRAMERRPYADEVYGRKPEWPIPAYREARSRDYDPISGSKRSYSAMDDAPPRYPDVNMRHSRARIEYGVSGSSAQYEDAYAERLGRSHAGYGGSRSSLCGHESHGLHGSHQGISYGGGSVSGRDVSGMYSSGFSGSYLSRGSDQVGSGSYSSSYSGRNMSGSGYLGGSGSSSYY</sequence>
<feature type="compositionally biased region" description="Basic and acidic residues" evidence="3">
    <location>
        <begin position="521"/>
        <end position="530"/>
    </location>
</feature>
<organism evidence="5 6">
    <name type="scientific">Dioscorea cayennensis subsp. rotundata</name>
    <name type="common">White Guinea yam</name>
    <name type="synonym">Dioscorea rotundata</name>
    <dbReference type="NCBI Taxonomy" id="55577"/>
    <lineage>
        <taxon>Eukaryota</taxon>
        <taxon>Viridiplantae</taxon>
        <taxon>Streptophyta</taxon>
        <taxon>Embryophyta</taxon>
        <taxon>Tracheophyta</taxon>
        <taxon>Spermatophyta</taxon>
        <taxon>Magnoliopsida</taxon>
        <taxon>Liliopsida</taxon>
        <taxon>Dioscoreales</taxon>
        <taxon>Dioscoreaceae</taxon>
        <taxon>Dioscorea</taxon>
    </lineage>
</organism>
<feature type="region of interest" description="Disordered" evidence="3">
    <location>
        <begin position="648"/>
        <end position="672"/>
    </location>
</feature>
<dbReference type="FunFam" id="3.30.70.330:FF:000187">
    <property type="entry name" value="Heterogeneous nuclear ribonucleoprotein Q"/>
    <property type="match status" value="1"/>
</dbReference>
<dbReference type="AlphaFoldDB" id="A0AB40C4B4"/>
<feature type="compositionally biased region" description="Low complexity" evidence="3">
    <location>
        <begin position="755"/>
        <end position="778"/>
    </location>
</feature>
<feature type="domain" description="RRM" evidence="4">
    <location>
        <begin position="203"/>
        <end position="281"/>
    </location>
</feature>
<evidence type="ECO:0000256" key="3">
    <source>
        <dbReference type="SAM" id="MobiDB-lite"/>
    </source>
</evidence>